<dbReference type="EMBL" id="OZ035825">
    <property type="protein sequence ID" value="CAL1600923.1"/>
    <property type="molecule type" value="Genomic_DNA"/>
</dbReference>
<dbReference type="Gene3D" id="3.30.420.10">
    <property type="entry name" value="Ribonuclease H-like superfamily/Ribonuclease H"/>
    <property type="match status" value="1"/>
</dbReference>
<dbReference type="AlphaFoldDB" id="A0AAV2LIB8"/>
<accession>A0AAV2LIB8</accession>
<sequence length="328" mass="37449">MSFKEPEGQIACWLEELAPYNFKVEYRAGSRHANEDAMSRRPCALDGCRYCEKREAKEQELRVEEQAGPLCSGEGPICEVAELHDPLEWRAQQELDPDLQPVLQWVESGQRPQWSEEAVTVADTLVEGMFSRFGALEVIHSDQGRNFESAICQRMGPQKTRTTPLHPQSDGLVERFNRTLAKQLAIITAEHQRDWDMHLPLVLLAYRSSVQESTACTPALLMLGRELRTPREMCFGRPPHTPAVPPGPEYARRLQDRMETAHAFARDRLQKAGIWQKINYNMRAKGRDFNPEDLVWVFSPKRKKGRCPKLDLSSSHLGVDGWPFTEIG</sequence>
<dbReference type="PANTHER" id="PTHR37984:SF15">
    <property type="entry name" value="INTEGRASE CATALYTIC DOMAIN-CONTAINING PROTEIN"/>
    <property type="match status" value="1"/>
</dbReference>
<name>A0AAV2LIB8_KNICA</name>
<dbReference type="SUPFAM" id="SSF53098">
    <property type="entry name" value="Ribonuclease H-like"/>
    <property type="match status" value="1"/>
</dbReference>
<evidence type="ECO:0000313" key="2">
    <source>
        <dbReference type="EMBL" id="CAL1600923.1"/>
    </source>
</evidence>
<evidence type="ECO:0000313" key="3">
    <source>
        <dbReference type="Proteomes" id="UP001497482"/>
    </source>
</evidence>
<keyword evidence="3" id="KW-1185">Reference proteome</keyword>
<dbReference type="PANTHER" id="PTHR37984">
    <property type="entry name" value="PROTEIN CBG26694"/>
    <property type="match status" value="1"/>
</dbReference>
<dbReference type="InterPro" id="IPR012337">
    <property type="entry name" value="RNaseH-like_sf"/>
</dbReference>
<proteinExistence type="predicted"/>
<dbReference type="PROSITE" id="PS50994">
    <property type="entry name" value="INTEGRASE"/>
    <property type="match status" value="1"/>
</dbReference>
<dbReference type="InterPro" id="IPR001584">
    <property type="entry name" value="Integrase_cat-core"/>
</dbReference>
<organism evidence="2 3">
    <name type="scientific">Knipowitschia caucasica</name>
    <name type="common">Caucasian dwarf goby</name>
    <name type="synonym">Pomatoschistus caucasicus</name>
    <dbReference type="NCBI Taxonomy" id="637954"/>
    <lineage>
        <taxon>Eukaryota</taxon>
        <taxon>Metazoa</taxon>
        <taxon>Chordata</taxon>
        <taxon>Craniata</taxon>
        <taxon>Vertebrata</taxon>
        <taxon>Euteleostomi</taxon>
        <taxon>Actinopterygii</taxon>
        <taxon>Neopterygii</taxon>
        <taxon>Teleostei</taxon>
        <taxon>Neoteleostei</taxon>
        <taxon>Acanthomorphata</taxon>
        <taxon>Gobiaria</taxon>
        <taxon>Gobiiformes</taxon>
        <taxon>Gobioidei</taxon>
        <taxon>Gobiidae</taxon>
        <taxon>Gobiinae</taxon>
        <taxon>Knipowitschia</taxon>
    </lineage>
</organism>
<protein>
    <recommendedName>
        <fullName evidence="1">Integrase catalytic domain-containing protein</fullName>
    </recommendedName>
</protein>
<evidence type="ECO:0000259" key="1">
    <source>
        <dbReference type="PROSITE" id="PS50994"/>
    </source>
</evidence>
<dbReference type="InterPro" id="IPR036397">
    <property type="entry name" value="RNaseH_sf"/>
</dbReference>
<dbReference type="GO" id="GO:0003676">
    <property type="term" value="F:nucleic acid binding"/>
    <property type="evidence" value="ECO:0007669"/>
    <property type="project" value="InterPro"/>
</dbReference>
<feature type="domain" description="Integrase catalytic" evidence="1">
    <location>
        <begin position="115"/>
        <end position="226"/>
    </location>
</feature>
<dbReference type="GO" id="GO:0015074">
    <property type="term" value="P:DNA integration"/>
    <property type="evidence" value="ECO:0007669"/>
    <property type="project" value="InterPro"/>
</dbReference>
<reference evidence="2 3" key="1">
    <citation type="submission" date="2024-04" db="EMBL/GenBank/DDBJ databases">
        <authorList>
            <person name="Waldvogel A.-M."/>
            <person name="Schoenle A."/>
        </authorList>
    </citation>
    <scope>NUCLEOTIDE SEQUENCE [LARGE SCALE GENOMIC DNA]</scope>
</reference>
<dbReference type="InterPro" id="IPR050951">
    <property type="entry name" value="Retrovirus_Pol_polyprotein"/>
</dbReference>
<dbReference type="Proteomes" id="UP001497482">
    <property type="component" value="Chromosome 3"/>
</dbReference>
<gene>
    <name evidence="2" type="ORF">KC01_LOCUS28986</name>
</gene>